<dbReference type="EMBL" id="FMYI01000015">
    <property type="protein sequence ID" value="SDC64632.1"/>
    <property type="molecule type" value="Genomic_DNA"/>
</dbReference>
<dbReference type="Pfam" id="PF14070">
    <property type="entry name" value="YjfB_motility"/>
    <property type="match status" value="1"/>
</dbReference>
<protein>
    <submittedName>
        <fullName evidence="1">Motility protein</fullName>
    </submittedName>
</protein>
<dbReference type="RefSeq" id="WP_090797342.1">
    <property type="nucleotide sequence ID" value="NZ_FMYI01000015.1"/>
</dbReference>
<sequence>MDVAKMSIAMSQNYTKEQMSVGLMKQTMEQADDQSDQLIKMMEQSIQPHLGSQIDTRA</sequence>
<accession>A0A1G6N9S4</accession>
<evidence type="ECO:0000313" key="1">
    <source>
        <dbReference type="EMBL" id="SDC64632.1"/>
    </source>
</evidence>
<reference evidence="2" key="1">
    <citation type="submission" date="2016-09" db="EMBL/GenBank/DDBJ databases">
        <authorList>
            <person name="Varghese N."/>
            <person name="Submissions S."/>
        </authorList>
    </citation>
    <scope>NUCLEOTIDE SEQUENCE [LARGE SCALE GENOMIC DNA]</scope>
    <source>
        <strain evidence="2">S5</strain>
    </source>
</reference>
<dbReference type="AlphaFoldDB" id="A0A1G6N9S4"/>
<dbReference type="InterPro" id="IPR025906">
    <property type="entry name" value="YjfB_motility"/>
</dbReference>
<evidence type="ECO:0000313" key="2">
    <source>
        <dbReference type="Proteomes" id="UP000242949"/>
    </source>
</evidence>
<organism evidence="1 2">
    <name type="scientific">Pelagirhabdus alkalitolerans</name>
    <dbReference type="NCBI Taxonomy" id="1612202"/>
    <lineage>
        <taxon>Bacteria</taxon>
        <taxon>Bacillati</taxon>
        <taxon>Bacillota</taxon>
        <taxon>Bacilli</taxon>
        <taxon>Bacillales</taxon>
        <taxon>Bacillaceae</taxon>
        <taxon>Pelagirhabdus</taxon>
    </lineage>
</organism>
<gene>
    <name evidence="1" type="ORF">SAMN05421734_11520</name>
</gene>
<keyword evidence="2" id="KW-1185">Reference proteome</keyword>
<proteinExistence type="predicted"/>
<dbReference type="Proteomes" id="UP000242949">
    <property type="component" value="Unassembled WGS sequence"/>
</dbReference>
<name>A0A1G6N9S4_9BACI</name>
<dbReference type="STRING" id="1612202.SAMN05421734_11520"/>
<dbReference type="OrthoDB" id="1924973at2"/>